<protein>
    <recommendedName>
        <fullName evidence="5">Phosphoglycerate mutase family protein</fullName>
    </recommendedName>
</protein>
<feature type="chain" id="PRO_5044011414" description="Phosphoglycerate mutase family protein" evidence="2">
    <location>
        <begin position="23"/>
        <end position="270"/>
    </location>
</feature>
<feature type="signal peptide" evidence="2">
    <location>
        <begin position="1"/>
        <end position="22"/>
    </location>
</feature>
<comment type="caution">
    <text evidence="3">The sequence shown here is derived from an EMBL/GenBank/DDBJ whole genome shotgun (WGS) entry which is preliminary data.</text>
</comment>
<evidence type="ECO:0000256" key="1">
    <source>
        <dbReference type="SAM" id="MobiDB-lite"/>
    </source>
</evidence>
<keyword evidence="2" id="KW-0732">Signal</keyword>
<feature type="region of interest" description="Disordered" evidence="1">
    <location>
        <begin position="211"/>
        <end position="233"/>
    </location>
</feature>
<evidence type="ECO:0000256" key="2">
    <source>
        <dbReference type="SAM" id="SignalP"/>
    </source>
</evidence>
<evidence type="ECO:0000313" key="4">
    <source>
        <dbReference type="Proteomes" id="UP001342314"/>
    </source>
</evidence>
<evidence type="ECO:0008006" key="5">
    <source>
        <dbReference type="Google" id="ProtNLM"/>
    </source>
</evidence>
<organism evidence="3 4">
    <name type="scientific">Rhodotorula paludigena</name>
    <dbReference type="NCBI Taxonomy" id="86838"/>
    <lineage>
        <taxon>Eukaryota</taxon>
        <taxon>Fungi</taxon>
        <taxon>Dikarya</taxon>
        <taxon>Basidiomycota</taxon>
        <taxon>Pucciniomycotina</taxon>
        <taxon>Microbotryomycetes</taxon>
        <taxon>Sporidiobolales</taxon>
        <taxon>Sporidiobolaceae</taxon>
        <taxon>Rhodotorula</taxon>
    </lineage>
</organism>
<proteinExistence type="predicted"/>
<feature type="compositionally biased region" description="Basic and acidic residues" evidence="1">
    <location>
        <begin position="211"/>
        <end position="228"/>
    </location>
</feature>
<reference evidence="3 4" key="1">
    <citation type="submission" date="2021-12" db="EMBL/GenBank/DDBJ databases">
        <title>High titer production of polyol ester of fatty acids by Rhodotorula paludigena BS15 towards product separation-free biomass refinery.</title>
        <authorList>
            <person name="Mano J."/>
            <person name="Ono H."/>
            <person name="Tanaka T."/>
            <person name="Naito K."/>
            <person name="Sushida H."/>
            <person name="Ike M."/>
            <person name="Tokuyasu K."/>
            <person name="Kitaoka M."/>
        </authorList>
    </citation>
    <scope>NUCLEOTIDE SEQUENCE [LARGE SCALE GENOMIC DNA]</scope>
    <source>
        <strain evidence="3 4">BS15</strain>
    </source>
</reference>
<sequence>MHGFASPGALLVLASLAASALAAPAELGSASTSAVVGSTSHSLSVNYSGNNARDGSDGDLRKYDNKVVLLRHGEKGRDGSIGLNLRGQKRAKCLRKMLGPKSKHKVGLVIAQNYNRETQRRRRPYDTVKPLAKAWDLEVNLDCEVDEPKCVRKVIEEYARKGGKGEIVVCWKHSILHKIARELGARTDAYPDERYDIMWTIHHNRMVTKESEKCPGLDPQHTDKHDPDLEVDFGSDFDGADEDDLYELIEQYVGVAIEGEQVRLALDELD</sequence>
<gene>
    <name evidence="3" type="ORF">Rhopal_006229-T1</name>
</gene>
<keyword evidence="4" id="KW-1185">Reference proteome</keyword>
<dbReference type="Proteomes" id="UP001342314">
    <property type="component" value="Unassembled WGS sequence"/>
</dbReference>
<dbReference type="InterPro" id="IPR029033">
    <property type="entry name" value="His_PPase_superfam"/>
</dbReference>
<name>A0AAV5GUK9_9BASI</name>
<evidence type="ECO:0000313" key="3">
    <source>
        <dbReference type="EMBL" id="GJN93182.1"/>
    </source>
</evidence>
<dbReference type="EMBL" id="BQKY01000013">
    <property type="protein sequence ID" value="GJN93182.1"/>
    <property type="molecule type" value="Genomic_DNA"/>
</dbReference>
<dbReference type="AlphaFoldDB" id="A0AAV5GUK9"/>
<accession>A0AAV5GUK9</accession>
<dbReference type="Gene3D" id="3.40.50.1240">
    <property type="entry name" value="Phosphoglycerate mutase-like"/>
    <property type="match status" value="1"/>
</dbReference>